<feature type="compositionally biased region" description="Low complexity" evidence="1">
    <location>
        <begin position="138"/>
        <end position="153"/>
    </location>
</feature>
<feature type="region of interest" description="Disordered" evidence="1">
    <location>
        <begin position="81"/>
        <end position="114"/>
    </location>
</feature>
<dbReference type="EMBL" id="NESQ01000089">
    <property type="protein sequence ID" value="PUU79551.1"/>
    <property type="molecule type" value="Genomic_DNA"/>
</dbReference>
<feature type="region of interest" description="Disordered" evidence="1">
    <location>
        <begin position="134"/>
        <end position="153"/>
    </location>
</feature>
<accession>A0A2T6ZVM1</accession>
<evidence type="ECO:0000256" key="1">
    <source>
        <dbReference type="SAM" id="MobiDB-lite"/>
    </source>
</evidence>
<evidence type="ECO:0000313" key="3">
    <source>
        <dbReference type="Proteomes" id="UP000244722"/>
    </source>
</evidence>
<organism evidence="2 3">
    <name type="scientific">Tuber borchii</name>
    <name type="common">White truffle</name>
    <dbReference type="NCBI Taxonomy" id="42251"/>
    <lineage>
        <taxon>Eukaryota</taxon>
        <taxon>Fungi</taxon>
        <taxon>Dikarya</taxon>
        <taxon>Ascomycota</taxon>
        <taxon>Pezizomycotina</taxon>
        <taxon>Pezizomycetes</taxon>
        <taxon>Pezizales</taxon>
        <taxon>Tuberaceae</taxon>
        <taxon>Tuber</taxon>
    </lineage>
</organism>
<keyword evidence="3" id="KW-1185">Reference proteome</keyword>
<feature type="compositionally biased region" description="Basic residues" evidence="1">
    <location>
        <begin position="1"/>
        <end position="12"/>
    </location>
</feature>
<feature type="compositionally biased region" description="Polar residues" evidence="1">
    <location>
        <begin position="226"/>
        <end position="238"/>
    </location>
</feature>
<dbReference type="STRING" id="42251.A0A2T6ZVM1"/>
<feature type="region of interest" description="Disordered" evidence="1">
    <location>
        <begin position="226"/>
        <end position="262"/>
    </location>
</feature>
<feature type="compositionally biased region" description="Polar residues" evidence="1">
    <location>
        <begin position="54"/>
        <end position="65"/>
    </location>
</feature>
<feature type="region of interest" description="Disordered" evidence="1">
    <location>
        <begin position="1"/>
        <end position="69"/>
    </location>
</feature>
<gene>
    <name evidence="2" type="ORF">B9Z19DRAFT_817503</name>
</gene>
<feature type="region of interest" description="Disordered" evidence="1">
    <location>
        <begin position="309"/>
        <end position="358"/>
    </location>
</feature>
<dbReference type="OrthoDB" id="5361604at2759"/>
<protein>
    <submittedName>
        <fullName evidence="2">Uncharacterized protein</fullName>
    </submittedName>
</protein>
<name>A0A2T6ZVM1_TUBBO</name>
<feature type="compositionally biased region" description="Low complexity" evidence="1">
    <location>
        <begin position="40"/>
        <end position="53"/>
    </location>
</feature>
<dbReference type="Proteomes" id="UP000244722">
    <property type="component" value="Unassembled WGS sequence"/>
</dbReference>
<sequence length="358" mass="38254">MKHEFFRRRAKREAKERARAVDETGLNMGAGSSSVFQAYNSSSSPMSGTNTSPIFSNLQTPFSDSQADETRVALQGLVPLLPSPNTTPQDLGAMEPQGLQTASRPTNADGEPDLNDEDLERLVAESGLCMDGLASGATEPETPTISEPPRSSIAQSEYRGIGDLINDNLSIEQVNLLLGNLTGSMGPNEPVNASAPHSINLFSHHQVADPTQDTIAALNSNWGGRQYSSIPSVDTASRGTKRCSPDDPSPLSKRTSKPPSKNPIVLTQFQAILQSSDHSQSVSRYQVNSSYAASFGNSENMNKRLMKPPPYRPASKPPSIGITTSPGSAVASHAKSNEHEKKIKSMGFPPLMAGVKPK</sequence>
<feature type="compositionally biased region" description="Polar residues" evidence="1">
    <location>
        <begin position="30"/>
        <end position="39"/>
    </location>
</feature>
<feature type="compositionally biased region" description="Basic and acidic residues" evidence="1">
    <location>
        <begin position="13"/>
        <end position="22"/>
    </location>
</feature>
<reference evidence="2 3" key="1">
    <citation type="submission" date="2017-04" db="EMBL/GenBank/DDBJ databases">
        <title>Draft genome sequence of Tuber borchii Vittad., a whitish edible truffle.</title>
        <authorList>
            <consortium name="DOE Joint Genome Institute"/>
            <person name="Murat C."/>
            <person name="Kuo A."/>
            <person name="Barry K.W."/>
            <person name="Clum A."/>
            <person name="Dockter R.B."/>
            <person name="Fauchery L."/>
            <person name="Iotti M."/>
            <person name="Kohler A."/>
            <person name="Labutti K."/>
            <person name="Lindquist E.A."/>
            <person name="Lipzen A."/>
            <person name="Ohm R.A."/>
            <person name="Wang M."/>
            <person name="Grigoriev I.V."/>
            <person name="Zambonelli A."/>
            <person name="Martin F.M."/>
        </authorList>
    </citation>
    <scope>NUCLEOTIDE SEQUENCE [LARGE SCALE GENOMIC DNA]</scope>
    <source>
        <strain evidence="2 3">Tbo3840</strain>
    </source>
</reference>
<evidence type="ECO:0000313" key="2">
    <source>
        <dbReference type="EMBL" id="PUU79551.1"/>
    </source>
</evidence>
<dbReference type="AlphaFoldDB" id="A0A2T6ZVM1"/>
<comment type="caution">
    <text evidence="2">The sequence shown here is derived from an EMBL/GenBank/DDBJ whole genome shotgun (WGS) entry which is preliminary data.</text>
</comment>
<proteinExistence type="predicted"/>